<evidence type="ECO:0000313" key="5">
    <source>
        <dbReference type="Proteomes" id="UP001174694"/>
    </source>
</evidence>
<reference evidence="4" key="1">
    <citation type="submission" date="2022-07" db="EMBL/GenBank/DDBJ databases">
        <title>Fungi with potential for degradation of polypropylene.</title>
        <authorList>
            <person name="Gostincar C."/>
        </authorList>
    </citation>
    <scope>NUCLEOTIDE SEQUENCE</scope>
    <source>
        <strain evidence="4">EXF-13308</strain>
    </source>
</reference>
<dbReference type="PANTHER" id="PTHR43540:SF1">
    <property type="entry name" value="ISOCHORISMATASE HYDROLASE"/>
    <property type="match status" value="1"/>
</dbReference>
<keyword evidence="5" id="KW-1185">Reference proteome</keyword>
<dbReference type="Gene3D" id="3.40.50.850">
    <property type="entry name" value="Isochorismatase-like"/>
    <property type="match status" value="1"/>
</dbReference>
<name>A0AA38S062_9PEZI</name>
<dbReference type="PANTHER" id="PTHR43540">
    <property type="entry name" value="PEROXYUREIDOACRYLATE/UREIDOACRYLATE AMIDOHYDROLASE-RELATED"/>
    <property type="match status" value="1"/>
</dbReference>
<dbReference type="InterPro" id="IPR050272">
    <property type="entry name" value="Isochorismatase-like_hydrls"/>
</dbReference>
<evidence type="ECO:0000256" key="1">
    <source>
        <dbReference type="ARBA" id="ARBA00006336"/>
    </source>
</evidence>
<comment type="caution">
    <text evidence="4">The sequence shown here is derived from an EMBL/GenBank/DDBJ whole genome shotgun (WGS) entry which is preliminary data.</text>
</comment>
<keyword evidence="2" id="KW-0378">Hydrolase</keyword>
<evidence type="ECO:0000313" key="4">
    <source>
        <dbReference type="EMBL" id="KAJ9144241.1"/>
    </source>
</evidence>
<organism evidence="4 5">
    <name type="scientific">Pleurostoma richardsiae</name>
    <dbReference type="NCBI Taxonomy" id="41990"/>
    <lineage>
        <taxon>Eukaryota</taxon>
        <taxon>Fungi</taxon>
        <taxon>Dikarya</taxon>
        <taxon>Ascomycota</taxon>
        <taxon>Pezizomycotina</taxon>
        <taxon>Sordariomycetes</taxon>
        <taxon>Sordariomycetidae</taxon>
        <taxon>Calosphaeriales</taxon>
        <taxon>Pleurostomataceae</taxon>
        <taxon>Pleurostoma</taxon>
    </lineage>
</organism>
<dbReference type="Proteomes" id="UP001174694">
    <property type="component" value="Unassembled WGS sequence"/>
</dbReference>
<dbReference type="SUPFAM" id="SSF52499">
    <property type="entry name" value="Isochorismatase-like hydrolases"/>
    <property type="match status" value="1"/>
</dbReference>
<comment type="similarity">
    <text evidence="1">Belongs to the isochorismatase family.</text>
</comment>
<evidence type="ECO:0000256" key="2">
    <source>
        <dbReference type="ARBA" id="ARBA00022801"/>
    </source>
</evidence>
<dbReference type="GO" id="GO:0016787">
    <property type="term" value="F:hydrolase activity"/>
    <property type="evidence" value="ECO:0007669"/>
    <property type="project" value="UniProtKB-KW"/>
</dbReference>
<accession>A0AA38S062</accession>
<gene>
    <name evidence="4" type="ORF">NKR23_g6102</name>
</gene>
<dbReference type="EMBL" id="JANBVO010000017">
    <property type="protein sequence ID" value="KAJ9144241.1"/>
    <property type="molecule type" value="Genomic_DNA"/>
</dbReference>
<sequence length="239" mass="25378">MSALSPDDYPAYAENISNKKQKPLGWGSRPALIIIDVGNAYFSPDSPLSLLTSTCGTGKSLPGTVESLVAAARGGGCPVIWARTLFTNPKLRDAGLWSQKIPAEVLTVFGEKDSRNLAGFLEPLQPLRDVIEGMKTVPDLLVDKKFASAFFGTNLATQLTVLGVDTLVFCGAKTGGEIRQSVLDAQGLGFRGIIAADACADTCKETHFANLFDIRAKMGDVITSADAAEGLKRGWSWPA</sequence>
<dbReference type="InterPro" id="IPR000868">
    <property type="entry name" value="Isochorismatase-like_dom"/>
</dbReference>
<evidence type="ECO:0000259" key="3">
    <source>
        <dbReference type="Pfam" id="PF00857"/>
    </source>
</evidence>
<protein>
    <submittedName>
        <fullName evidence="4">N-carbamoylsarcosine amidase</fullName>
    </submittedName>
</protein>
<proteinExistence type="inferred from homology"/>
<dbReference type="InterPro" id="IPR036380">
    <property type="entry name" value="Isochorismatase-like_sf"/>
</dbReference>
<feature type="domain" description="Isochorismatase-like" evidence="3">
    <location>
        <begin position="31"/>
        <end position="226"/>
    </location>
</feature>
<dbReference type="Pfam" id="PF00857">
    <property type="entry name" value="Isochorismatase"/>
    <property type="match status" value="1"/>
</dbReference>
<dbReference type="AlphaFoldDB" id="A0AA38S062"/>